<dbReference type="Pfam" id="PF11103">
    <property type="entry name" value="DUF2887"/>
    <property type="match status" value="1"/>
</dbReference>
<dbReference type="Proteomes" id="UP000003922">
    <property type="component" value="Unassembled WGS sequence"/>
</dbReference>
<protein>
    <recommendedName>
        <fullName evidence="3">Rpn family recombination-promoting nuclease/putative transposase</fullName>
    </recommendedName>
</protein>
<dbReference type="InterPro" id="IPR022573">
    <property type="entry name" value="DUF2887"/>
</dbReference>
<comment type="caution">
    <text evidence="1">The sequence shown here is derived from an EMBL/GenBank/DDBJ whole genome shotgun (WGS) entry which is preliminary data.</text>
</comment>
<reference evidence="1" key="1">
    <citation type="submission" date="2004-02" db="EMBL/GenBank/DDBJ databases">
        <authorList>
            <consortium name="DOE Joint Genome Institute"/>
        </authorList>
    </citation>
    <scope>NUCLEOTIDE SEQUENCE [LARGE SCALE GENOMIC DNA]</scope>
    <source>
        <strain evidence="1">WH 8501</strain>
    </source>
</reference>
<dbReference type="OrthoDB" id="468313at2"/>
<dbReference type="InterPro" id="IPR010106">
    <property type="entry name" value="RpnA"/>
</dbReference>
<reference evidence="1" key="2">
    <citation type="submission" date="2005-06" db="EMBL/GenBank/DDBJ databases">
        <title>Sequencing of the draft genome and assembly of Crocosphaera watsonii WH 8501.</title>
        <authorList>
            <consortium name="US DOE Joint Genome Institute (JGI-PGF)"/>
            <person name="Copeland A."/>
            <person name="Lucas S."/>
            <person name="Lapidus A."/>
            <person name="Barry K."/>
            <person name="Detter C."/>
            <person name="Glavina T."/>
            <person name="Hammon N."/>
            <person name="Israni S."/>
            <person name="Pitluck S."/>
            <person name="Richardson P."/>
        </authorList>
    </citation>
    <scope>NUCLEOTIDE SEQUENCE [LARGE SCALE GENOMIC DNA]</scope>
    <source>
        <strain evidence="1">WH 8501</strain>
    </source>
</reference>
<reference evidence="1" key="3">
    <citation type="submission" date="2016-12" db="EMBL/GenBank/DDBJ databases">
        <title>Annotation of the draft genome assembly of Crocosphaera watsonii WH 8501.</title>
        <authorList>
            <consortium name="US DOE Joint Genome Institute (JGI-ORNL)"/>
            <person name="Larimer F."/>
            <person name="Land M."/>
        </authorList>
    </citation>
    <scope>NUCLEOTIDE SEQUENCE</scope>
    <source>
        <strain evidence="1">WH 8501</strain>
    </source>
</reference>
<dbReference type="PANTHER" id="PTHR35586">
    <property type="entry name" value="SLL1691 PROTEIN"/>
    <property type="match status" value="1"/>
</dbReference>
<dbReference type="AlphaFoldDB" id="Q4C4E3"/>
<evidence type="ECO:0008006" key="3">
    <source>
        <dbReference type="Google" id="ProtNLM"/>
    </source>
</evidence>
<keyword evidence="2" id="KW-1185">Reference proteome</keyword>
<dbReference type="EMBL" id="AADV02000009">
    <property type="protein sequence ID" value="EAM51045.1"/>
    <property type="molecule type" value="Genomic_DNA"/>
</dbReference>
<sequence>MKTDTIFYRLFQSFPSFFFELINHNSEEASNYDFSSVEVKQLAFRIDGVFFPKTETDLIYFLEVQFQKDINFYARFFSEIVLYLSKNSLQSDWKGVIIYPNRQVDSSNTQHYQELLNSQRIQRIYINELETSDTKSLGIAIIGLIVSKETEAVETAKPIIQKVRQEMINQQQQRELLELLETILIYKLPKINRQELEAMFSLSDLKETKIYQEVLEEGRQVSKIESIPRMIKLGLSLEIIATSLDLPLEIVQAEANKNQH</sequence>
<organism evidence="1 2">
    <name type="scientific">Crocosphaera watsonii WH 8501</name>
    <dbReference type="NCBI Taxonomy" id="165597"/>
    <lineage>
        <taxon>Bacteria</taxon>
        <taxon>Bacillati</taxon>
        <taxon>Cyanobacteriota</taxon>
        <taxon>Cyanophyceae</taxon>
        <taxon>Oscillatoriophycideae</taxon>
        <taxon>Chroococcales</taxon>
        <taxon>Aphanothecaceae</taxon>
        <taxon>Crocosphaera</taxon>
    </lineage>
</organism>
<dbReference type="PANTHER" id="PTHR35586:SF2">
    <property type="entry name" value="SLL1542 PROTEIN"/>
    <property type="match status" value="1"/>
</dbReference>
<evidence type="ECO:0000313" key="1">
    <source>
        <dbReference type="EMBL" id="EAM51045.1"/>
    </source>
</evidence>
<evidence type="ECO:0000313" key="2">
    <source>
        <dbReference type="Proteomes" id="UP000003922"/>
    </source>
</evidence>
<dbReference type="NCBIfam" id="TIGR01784">
    <property type="entry name" value="T_den_put_tspse"/>
    <property type="match status" value="1"/>
</dbReference>
<name>Q4C4E3_CROWT</name>
<dbReference type="RefSeq" id="WP_007305295.1">
    <property type="nucleotide sequence ID" value="NZ_AADV02000009.1"/>
</dbReference>
<gene>
    <name evidence="1" type="ORF">CwatDRAFT_4085</name>
</gene>
<dbReference type="KEGG" id="cwa:CwatDRAFT_4085"/>
<accession>Q4C4E3</accession>
<proteinExistence type="predicted"/>